<comment type="caution">
    <text evidence="2">The sequence shown here is derived from an EMBL/GenBank/DDBJ whole genome shotgun (WGS) entry which is preliminary data.</text>
</comment>
<dbReference type="Proteomes" id="UP000479710">
    <property type="component" value="Unassembled WGS sequence"/>
</dbReference>
<gene>
    <name evidence="2" type="ORF">E2562_024976</name>
</gene>
<dbReference type="AlphaFoldDB" id="A0A6G1DN81"/>
<protein>
    <submittedName>
        <fullName evidence="2">Uncharacterized protein</fullName>
    </submittedName>
</protein>
<sequence length="96" mass="10478">MLIMNSPRVVPEGQHGRRPQLLSPSPPPEQATGNHVAARMEVARPPFPRSSLMCAVRPRDGQIQGPWNARPDLTRQRWPGRGGRNGGEAAVGGVWI</sequence>
<reference evidence="2 3" key="1">
    <citation type="submission" date="2019-11" db="EMBL/GenBank/DDBJ databases">
        <title>Whole genome sequence of Oryza granulata.</title>
        <authorList>
            <person name="Li W."/>
        </authorList>
    </citation>
    <scope>NUCLEOTIDE SEQUENCE [LARGE SCALE GENOMIC DNA]</scope>
    <source>
        <strain evidence="3">cv. Menghai</strain>
        <tissue evidence="2">Leaf</tissue>
    </source>
</reference>
<feature type="compositionally biased region" description="Gly residues" evidence="1">
    <location>
        <begin position="80"/>
        <end position="96"/>
    </location>
</feature>
<evidence type="ECO:0000313" key="3">
    <source>
        <dbReference type="Proteomes" id="UP000479710"/>
    </source>
</evidence>
<evidence type="ECO:0000256" key="1">
    <source>
        <dbReference type="SAM" id="MobiDB-lite"/>
    </source>
</evidence>
<evidence type="ECO:0000313" key="2">
    <source>
        <dbReference type="EMBL" id="KAF0913909.1"/>
    </source>
</evidence>
<name>A0A6G1DN81_9ORYZ</name>
<proteinExistence type="predicted"/>
<feature type="region of interest" description="Disordered" evidence="1">
    <location>
        <begin position="60"/>
        <end position="96"/>
    </location>
</feature>
<accession>A0A6G1DN81</accession>
<dbReference type="EMBL" id="SPHZ02000006">
    <property type="protein sequence ID" value="KAF0913909.1"/>
    <property type="molecule type" value="Genomic_DNA"/>
</dbReference>
<keyword evidence="3" id="KW-1185">Reference proteome</keyword>
<feature type="region of interest" description="Disordered" evidence="1">
    <location>
        <begin position="1"/>
        <end position="35"/>
    </location>
</feature>
<organism evidence="2 3">
    <name type="scientific">Oryza meyeriana var. granulata</name>
    <dbReference type="NCBI Taxonomy" id="110450"/>
    <lineage>
        <taxon>Eukaryota</taxon>
        <taxon>Viridiplantae</taxon>
        <taxon>Streptophyta</taxon>
        <taxon>Embryophyta</taxon>
        <taxon>Tracheophyta</taxon>
        <taxon>Spermatophyta</taxon>
        <taxon>Magnoliopsida</taxon>
        <taxon>Liliopsida</taxon>
        <taxon>Poales</taxon>
        <taxon>Poaceae</taxon>
        <taxon>BOP clade</taxon>
        <taxon>Oryzoideae</taxon>
        <taxon>Oryzeae</taxon>
        <taxon>Oryzinae</taxon>
        <taxon>Oryza</taxon>
        <taxon>Oryza meyeriana</taxon>
    </lineage>
</organism>